<keyword evidence="2" id="KW-1185">Reference proteome</keyword>
<reference evidence="3" key="1">
    <citation type="submission" date="2025-08" db="UniProtKB">
        <authorList>
            <consortium name="RefSeq"/>
        </authorList>
    </citation>
    <scope>IDENTIFICATION</scope>
    <source>
        <strain evidence="3">MV-25-SWS-2005</strain>
        <tissue evidence="3">Whole body</tissue>
    </source>
</reference>
<evidence type="ECO:0000313" key="3">
    <source>
        <dbReference type="RefSeq" id="XP_001354474.2"/>
    </source>
</evidence>
<dbReference type="HOGENOM" id="CLU_181748_0_0_1"/>
<accession>A0A6I8UF23</accession>
<organism evidence="2 3">
    <name type="scientific">Drosophila pseudoobscura pseudoobscura</name>
    <name type="common">Fruit fly</name>
    <dbReference type="NCBI Taxonomy" id="46245"/>
    <lineage>
        <taxon>Eukaryota</taxon>
        <taxon>Metazoa</taxon>
        <taxon>Ecdysozoa</taxon>
        <taxon>Arthropoda</taxon>
        <taxon>Hexapoda</taxon>
        <taxon>Insecta</taxon>
        <taxon>Pterygota</taxon>
        <taxon>Neoptera</taxon>
        <taxon>Endopterygota</taxon>
        <taxon>Diptera</taxon>
        <taxon>Brachycera</taxon>
        <taxon>Muscomorpha</taxon>
        <taxon>Ephydroidea</taxon>
        <taxon>Drosophilidae</taxon>
        <taxon>Drosophila</taxon>
        <taxon>Sophophora</taxon>
    </lineage>
</organism>
<accession>Q29FQ2</accession>
<proteinExistence type="predicted"/>
<dbReference type="Pfam" id="PF16007">
    <property type="entry name" value="DUF4777"/>
    <property type="match status" value="1"/>
</dbReference>
<dbReference type="KEGG" id="dpo:4814358"/>
<dbReference type="InterPro" id="IPR031957">
    <property type="entry name" value="DUF4777"/>
</dbReference>
<name>Q29FQ2_DROPS</name>
<dbReference type="InParanoid" id="Q29FQ2"/>
<evidence type="ECO:0000313" key="2">
    <source>
        <dbReference type="Proteomes" id="UP000001819"/>
    </source>
</evidence>
<feature type="domain" description="DUF4777" evidence="1">
    <location>
        <begin position="20"/>
        <end position="81"/>
    </location>
</feature>
<dbReference type="Proteomes" id="UP000001819">
    <property type="component" value="Chromosome X"/>
</dbReference>
<gene>
    <name evidence="3" type="primary">LOC4814358</name>
</gene>
<dbReference type="Bgee" id="FBgn0073858">
    <property type="expression patterns" value="Expressed in male reproductive system and 1 other cell type or tissue"/>
</dbReference>
<sequence>MSTTYNIRTMSHQRRLVPNLLRTIIYMLEDGHRPMSDTEIISSLGARYRRADPEFQRQVRMHLGDGVSYGILRRQNDHYSLRSKRLAEILATIPSGHPGNQ</sequence>
<dbReference type="eggNOG" id="ENOG502T6QK">
    <property type="taxonomic scope" value="Eukaryota"/>
</dbReference>
<dbReference type="AlphaFoldDB" id="Q29FQ2"/>
<dbReference type="RefSeq" id="XP_001354474.2">
    <property type="nucleotide sequence ID" value="XM_001354438.4"/>
</dbReference>
<protein>
    <recommendedName>
        <fullName evidence="1">DUF4777 domain-containing protein</fullName>
    </recommendedName>
</protein>
<dbReference type="OMA" id="EEAHRPM"/>
<evidence type="ECO:0000259" key="1">
    <source>
        <dbReference type="Pfam" id="PF16007"/>
    </source>
</evidence>
<dbReference type="GeneID" id="4814358"/>